<dbReference type="Proteomes" id="UP000076586">
    <property type="component" value="Unassembled WGS sequence"/>
</dbReference>
<dbReference type="InterPro" id="IPR011032">
    <property type="entry name" value="GroES-like_sf"/>
</dbReference>
<dbReference type="InterPro" id="IPR050129">
    <property type="entry name" value="Zn_alcohol_dh"/>
</dbReference>
<keyword evidence="5" id="KW-1185">Reference proteome</keyword>
<organism evidence="4 5">
    <name type="scientific">Paludibacter jiangxiensis</name>
    <dbReference type="NCBI Taxonomy" id="681398"/>
    <lineage>
        <taxon>Bacteria</taxon>
        <taxon>Pseudomonadati</taxon>
        <taxon>Bacteroidota</taxon>
        <taxon>Bacteroidia</taxon>
        <taxon>Bacteroidales</taxon>
        <taxon>Paludibacteraceae</taxon>
        <taxon>Paludibacter</taxon>
    </lineage>
</organism>
<dbReference type="InterPro" id="IPR013154">
    <property type="entry name" value="ADH-like_N"/>
</dbReference>
<sequence>MKALQIVQAGEMKVVSVEKPALKAGEVLVKLCYVGFCGSDLNTYLGKNPMVKLPVIPGHEIGAVIEAVGEGVPAHIQPGVSCTVNPYTACGSCPSCRNGRPNACQFNQTFGVQRDGAMSEYISVPWGKVIPDAEITPRDFALVEPMSVGFHAVSRAQVTDLDVVMVIGCGMIGVGAIVRSALRGARVIAVDVDDSKLALAKRLGAAYTINSKTEDVHARLQTITNNAGPDVVIEAVGAPPTYQMAISEVAFTGRVVCIGYAKTEIAFETKYFVQKELDIRGSRNAMPEDFRAVIEYMKRGTCPKEELISGIYEPEQAQEAMKHWQSDPGKVFRIFVKF</sequence>
<dbReference type="SUPFAM" id="SSF51735">
    <property type="entry name" value="NAD(P)-binding Rossmann-fold domains"/>
    <property type="match status" value="1"/>
</dbReference>
<name>A0A171AUG8_9BACT</name>
<comment type="caution">
    <text evidence="4">The sequence shown here is derived from an EMBL/GenBank/DDBJ whole genome shotgun (WGS) entry which is preliminary data.</text>
</comment>
<dbReference type="Pfam" id="PF00107">
    <property type="entry name" value="ADH_zinc_N"/>
    <property type="match status" value="1"/>
</dbReference>
<dbReference type="OrthoDB" id="9787435at2"/>
<evidence type="ECO:0000259" key="2">
    <source>
        <dbReference type="Pfam" id="PF00107"/>
    </source>
</evidence>
<feature type="domain" description="Alcohol dehydrogenase-like N-terminal" evidence="3">
    <location>
        <begin position="24"/>
        <end position="131"/>
    </location>
</feature>
<dbReference type="RefSeq" id="WP_068706241.1">
    <property type="nucleotide sequence ID" value="NZ_BDCR01000004.1"/>
</dbReference>
<dbReference type="Gene3D" id="3.40.50.720">
    <property type="entry name" value="NAD(P)-binding Rossmann-like Domain"/>
    <property type="match status" value="1"/>
</dbReference>
<dbReference type="InterPro" id="IPR013149">
    <property type="entry name" value="ADH-like_C"/>
</dbReference>
<dbReference type="PANTHER" id="PTHR43401">
    <property type="entry name" value="L-THREONINE 3-DEHYDROGENASE"/>
    <property type="match status" value="1"/>
</dbReference>
<reference evidence="5" key="1">
    <citation type="submission" date="2016-04" db="EMBL/GenBank/DDBJ databases">
        <title>Draft genome sequence of Paludibacter jiangxiensis strain NM7.</title>
        <authorList>
            <person name="Qiu Y."/>
            <person name="Matsuura N."/>
            <person name="Ohashi A."/>
            <person name="Tourlousse M.D."/>
            <person name="Sekiguchi Y."/>
        </authorList>
    </citation>
    <scope>NUCLEOTIDE SEQUENCE [LARGE SCALE GENOMIC DNA]</scope>
    <source>
        <strain evidence="5">NM7</strain>
    </source>
</reference>
<evidence type="ECO:0000259" key="3">
    <source>
        <dbReference type="Pfam" id="PF08240"/>
    </source>
</evidence>
<dbReference type="CDD" id="cd08261">
    <property type="entry name" value="Zn_ADH7"/>
    <property type="match status" value="1"/>
</dbReference>
<proteinExistence type="predicted"/>
<dbReference type="Pfam" id="PF08240">
    <property type="entry name" value="ADH_N"/>
    <property type="match status" value="1"/>
</dbReference>
<protein>
    <submittedName>
        <fullName evidence="4">Threonine dehydrogenase</fullName>
    </submittedName>
</protein>
<dbReference type="SUPFAM" id="SSF50129">
    <property type="entry name" value="GroES-like"/>
    <property type="match status" value="1"/>
</dbReference>
<dbReference type="STRING" id="681398.PJIAN_4839"/>
<dbReference type="EMBL" id="BDCR01000004">
    <property type="protein sequence ID" value="GAT64289.1"/>
    <property type="molecule type" value="Genomic_DNA"/>
</dbReference>
<evidence type="ECO:0000313" key="4">
    <source>
        <dbReference type="EMBL" id="GAT64289.1"/>
    </source>
</evidence>
<accession>A0A171AUG8</accession>
<dbReference type="GO" id="GO:0016491">
    <property type="term" value="F:oxidoreductase activity"/>
    <property type="evidence" value="ECO:0007669"/>
    <property type="project" value="UniProtKB-KW"/>
</dbReference>
<keyword evidence="1" id="KW-0560">Oxidoreductase</keyword>
<gene>
    <name evidence="4" type="ORF">PJIAN_4839</name>
</gene>
<evidence type="ECO:0000256" key="1">
    <source>
        <dbReference type="ARBA" id="ARBA00023002"/>
    </source>
</evidence>
<feature type="domain" description="Alcohol dehydrogenase-like C-terminal" evidence="2">
    <location>
        <begin position="172"/>
        <end position="298"/>
    </location>
</feature>
<dbReference type="PANTHER" id="PTHR43401:SF2">
    <property type="entry name" value="L-THREONINE 3-DEHYDROGENASE"/>
    <property type="match status" value="1"/>
</dbReference>
<dbReference type="AlphaFoldDB" id="A0A171AUG8"/>
<dbReference type="Gene3D" id="3.90.180.10">
    <property type="entry name" value="Medium-chain alcohol dehydrogenases, catalytic domain"/>
    <property type="match status" value="1"/>
</dbReference>
<dbReference type="InterPro" id="IPR036291">
    <property type="entry name" value="NAD(P)-bd_dom_sf"/>
</dbReference>
<evidence type="ECO:0000313" key="5">
    <source>
        <dbReference type="Proteomes" id="UP000076586"/>
    </source>
</evidence>
<reference evidence="5" key="2">
    <citation type="journal article" date="2017" name="Genome Announc.">
        <title>Draft genome sequence of Paludibacter jiangxiensis NM7(T), a propionate-producing fermentative bacterium.</title>
        <authorList>
            <person name="Qiu Y.-L."/>
            <person name="Tourlousse D.M."/>
            <person name="Matsuura N."/>
            <person name="Ohashi A."/>
            <person name="Sekiguchi Y."/>
        </authorList>
    </citation>
    <scope>NUCLEOTIDE SEQUENCE [LARGE SCALE GENOMIC DNA]</scope>
    <source>
        <strain evidence="5">NM7</strain>
    </source>
</reference>